<dbReference type="Gene3D" id="3.90.70.10">
    <property type="entry name" value="Cysteine proteinases"/>
    <property type="match status" value="1"/>
</dbReference>
<reference evidence="3" key="1">
    <citation type="submission" date="2021-01" db="EMBL/GenBank/DDBJ databases">
        <title>Modified the classification status of verrucomicrobia.</title>
        <authorList>
            <person name="Feng X."/>
        </authorList>
    </citation>
    <scope>NUCLEOTIDE SEQUENCE</scope>
    <source>
        <strain evidence="3">JCM 18052</strain>
    </source>
</reference>
<organism evidence="3 4">
    <name type="scientific">Luteolibacter yonseiensis</name>
    <dbReference type="NCBI Taxonomy" id="1144680"/>
    <lineage>
        <taxon>Bacteria</taxon>
        <taxon>Pseudomonadati</taxon>
        <taxon>Verrucomicrobiota</taxon>
        <taxon>Verrucomicrobiia</taxon>
        <taxon>Verrucomicrobiales</taxon>
        <taxon>Verrucomicrobiaceae</taxon>
        <taxon>Luteolibacter</taxon>
    </lineage>
</organism>
<name>A0A934R2S2_9BACT</name>
<keyword evidence="4" id="KW-1185">Reference proteome</keyword>
<gene>
    <name evidence="3" type="ORF">JIN84_09995</name>
</gene>
<accession>A0A934R2S2</accession>
<dbReference type="AlphaFoldDB" id="A0A934R2S2"/>
<feature type="chain" id="PRO_5037896071" evidence="1">
    <location>
        <begin position="23"/>
        <end position="462"/>
    </location>
</feature>
<evidence type="ECO:0000259" key="2">
    <source>
        <dbReference type="Pfam" id="PF13529"/>
    </source>
</evidence>
<dbReference type="InterPro" id="IPR039564">
    <property type="entry name" value="Peptidase_C39-like"/>
</dbReference>
<evidence type="ECO:0000256" key="1">
    <source>
        <dbReference type="SAM" id="SignalP"/>
    </source>
</evidence>
<proteinExistence type="predicted"/>
<feature type="signal peptide" evidence="1">
    <location>
        <begin position="1"/>
        <end position="22"/>
    </location>
</feature>
<protein>
    <submittedName>
        <fullName evidence="3">C39 family peptidase</fullName>
    </submittedName>
</protein>
<dbReference type="Proteomes" id="UP000600139">
    <property type="component" value="Unassembled WGS sequence"/>
</dbReference>
<feature type="domain" description="Peptidase C39-like" evidence="2">
    <location>
        <begin position="255"/>
        <end position="433"/>
    </location>
</feature>
<keyword evidence="1" id="KW-0732">Signal</keyword>
<evidence type="ECO:0000313" key="3">
    <source>
        <dbReference type="EMBL" id="MBK1815951.1"/>
    </source>
</evidence>
<dbReference type="EMBL" id="JAENIK010000011">
    <property type="protein sequence ID" value="MBK1815951.1"/>
    <property type="molecule type" value="Genomic_DNA"/>
</dbReference>
<dbReference type="Pfam" id="PF13529">
    <property type="entry name" value="Peptidase_C39_2"/>
    <property type="match status" value="1"/>
</dbReference>
<dbReference type="RefSeq" id="WP_200350911.1">
    <property type="nucleotide sequence ID" value="NZ_BAABHZ010000006.1"/>
</dbReference>
<comment type="caution">
    <text evidence="3">The sequence shown here is derived from an EMBL/GenBank/DDBJ whole genome shotgun (WGS) entry which is preliminary data.</text>
</comment>
<sequence length="462" mass="50960">MRLKFLLPLFCLLLPSGGRLHAQTGPDGNNVISSEAEMNVELDCFVGGASVWKITPGEVESSFAKKGFAWLDEGTKTRGVIRPRDLLLKSSTPSGVTFKPGKGLRHKLTLFGATAYEATLEFSGDKLATVTISIWNKGDAGQSTSKPAFEYMVGQTVASMDTVLKSRGRDLGRDNSGAAKLSRWRWETPDTLAQLEHSSGKDEDRSFVGDFIRLRFAPKGGMRMDSTVAAPGKLGVAALATRVKKTAEGDVYVEGVPMVDQGEKGYCAVASTERVMRYYGIQVDQHDLAKAAETSQYGTRPQDFEDAIHRLQGRFKIRVRDLITFDQRDYERIVDNYNREAKKAGMPQWEPGDYYFKFNADIMREARCRAGAFEKFRTMITTATSRGVPLLWALSLGRYPETGRENPQGGGGHMRTIIGYNAKTDEVIFSDSWGAGHEIKKMKGRDACAATNGLYLVEPAAN</sequence>
<evidence type="ECO:0000313" key="4">
    <source>
        <dbReference type="Proteomes" id="UP000600139"/>
    </source>
</evidence>